<evidence type="ECO:0000256" key="6">
    <source>
        <dbReference type="ARBA" id="ARBA00012161"/>
    </source>
</evidence>
<evidence type="ECO:0000313" key="27">
    <source>
        <dbReference type="EMBL" id="QKX55596.1"/>
    </source>
</evidence>
<comment type="function">
    <text evidence="23">Acts as a catalytic component of the CCR4-NOT core complex, which in the nucleus seems to be a general transcription factor, and in the cytoplasm the major mRNA deadenylase involved in mRNA turnover. Ccr4 has 3'-5' RNase activity with a strong preference for polyadenylated substrates and also low exonuclease activity towards single-stranded DNA.</text>
</comment>
<keyword evidence="11" id="KW-0677">Repeat</keyword>
<keyword evidence="15" id="KW-0694">RNA-binding</keyword>
<evidence type="ECO:0000256" key="16">
    <source>
        <dbReference type="ARBA" id="ARBA00023015"/>
    </source>
</evidence>
<comment type="catalytic activity">
    <reaction evidence="1">
        <text>Exonucleolytic cleavage of poly(A) to 5'-AMP.</text>
        <dbReference type="EC" id="3.1.13.4"/>
    </reaction>
</comment>
<dbReference type="GO" id="GO:0004535">
    <property type="term" value="F:poly(A)-specific ribonuclease activity"/>
    <property type="evidence" value="ECO:0007669"/>
    <property type="project" value="UniProtKB-EC"/>
</dbReference>
<keyword evidence="13" id="KW-0269">Exonuclease</keyword>
<keyword evidence="12" id="KW-0378">Hydrolase</keyword>
<evidence type="ECO:0000256" key="17">
    <source>
        <dbReference type="ARBA" id="ARBA00023163"/>
    </source>
</evidence>
<dbReference type="Pfam" id="PF23598">
    <property type="entry name" value="LRR_14"/>
    <property type="match status" value="1"/>
</dbReference>
<dbReference type="PANTHER" id="PTHR12121">
    <property type="entry name" value="CARBON CATABOLITE REPRESSOR PROTEIN 4"/>
    <property type="match status" value="1"/>
</dbReference>
<keyword evidence="14" id="KW-0460">Magnesium</keyword>
<keyword evidence="17" id="KW-0804">Transcription</keyword>
<evidence type="ECO:0000256" key="5">
    <source>
        <dbReference type="ARBA" id="ARBA00010774"/>
    </source>
</evidence>
<dbReference type="GO" id="GO:0046872">
    <property type="term" value="F:metal ion binding"/>
    <property type="evidence" value="ECO:0007669"/>
    <property type="project" value="UniProtKB-KW"/>
</dbReference>
<evidence type="ECO:0000259" key="25">
    <source>
        <dbReference type="Pfam" id="PF03372"/>
    </source>
</evidence>
<keyword evidence="8" id="KW-0433">Leucine-rich repeat</keyword>
<name>A0A7H8QP15_TALRU</name>
<evidence type="ECO:0000256" key="11">
    <source>
        <dbReference type="ARBA" id="ARBA00022737"/>
    </source>
</evidence>
<evidence type="ECO:0000256" key="4">
    <source>
        <dbReference type="ARBA" id="ARBA00004496"/>
    </source>
</evidence>
<dbReference type="InterPro" id="IPR005135">
    <property type="entry name" value="Endo/exonuclease/phosphatase"/>
</dbReference>
<organism evidence="27 28">
    <name type="scientific">Talaromyces rugulosus</name>
    <name type="common">Penicillium rugulosum</name>
    <dbReference type="NCBI Taxonomy" id="121627"/>
    <lineage>
        <taxon>Eukaryota</taxon>
        <taxon>Fungi</taxon>
        <taxon>Dikarya</taxon>
        <taxon>Ascomycota</taxon>
        <taxon>Pezizomycotina</taxon>
        <taxon>Eurotiomycetes</taxon>
        <taxon>Eurotiomycetidae</taxon>
        <taxon>Eurotiales</taxon>
        <taxon>Trichocomaceae</taxon>
        <taxon>Talaromyces</taxon>
        <taxon>Talaromyces sect. Islandici</taxon>
    </lineage>
</organism>
<keyword evidence="9" id="KW-0540">Nuclease</keyword>
<feature type="domain" description="Disease resistance R13L4/SHOC-2-like LRR" evidence="26">
    <location>
        <begin position="247"/>
        <end position="327"/>
    </location>
</feature>
<dbReference type="InterPro" id="IPR036691">
    <property type="entry name" value="Endo/exonu/phosph_ase_sf"/>
</dbReference>
<dbReference type="GO" id="GO:0003723">
    <property type="term" value="F:RNA binding"/>
    <property type="evidence" value="ECO:0007669"/>
    <property type="project" value="UniProtKB-KW"/>
</dbReference>
<dbReference type="InterPro" id="IPR055414">
    <property type="entry name" value="LRR_R13L4/SHOC2-like"/>
</dbReference>
<feature type="compositionally biased region" description="Basic residues" evidence="24">
    <location>
        <begin position="103"/>
        <end position="120"/>
    </location>
</feature>
<comment type="similarity">
    <text evidence="5">Belongs to the CCR4/nocturin family.</text>
</comment>
<evidence type="ECO:0000256" key="10">
    <source>
        <dbReference type="ARBA" id="ARBA00022723"/>
    </source>
</evidence>
<dbReference type="SMART" id="SM00369">
    <property type="entry name" value="LRR_TYP"/>
    <property type="match status" value="3"/>
</dbReference>
<evidence type="ECO:0000256" key="24">
    <source>
        <dbReference type="SAM" id="MobiDB-lite"/>
    </source>
</evidence>
<gene>
    <name evidence="27" type="ORF">TRUGW13939_02692</name>
</gene>
<keyword evidence="28" id="KW-1185">Reference proteome</keyword>
<dbReference type="GO" id="GO:0005737">
    <property type="term" value="C:cytoplasm"/>
    <property type="evidence" value="ECO:0007669"/>
    <property type="project" value="UniProtKB-SubCell"/>
</dbReference>
<dbReference type="GeneID" id="55990199"/>
<evidence type="ECO:0000259" key="26">
    <source>
        <dbReference type="Pfam" id="PF23598"/>
    </source>
</evidence>
<evidence type="ECO:0000256" key="2">
    <source>
        <dbReference type="ARBA" id="ARBA00001946"/>
    </source>
</evidence>
<dbReference type="GO" id="GO:0005634">
    <property type="term" value="C:nucleus"/>
    <property type="evidence" value="ECO:0007669"/>
    <property type="project" value="UniProtKB-SubCell"/>
</dbReference>
<evidence type="ECO:0000256" key="23">
    <source>
        <dbReference type="ARBA" id="ARBA00045495"/>
    </source>
</evidence>
<dbReference type="CDD" id="cd09097">
    <property type="entry name" value="Deadenylase_CCR4"/>
    <property type="match status" value="1"/>
</dbReference>
<keyword evidence="16" id="KW-0805">Transcription regulation</keyword>
<dbReference type="Proteomes" id="UP000509510">
    <property type="component" value="Chromosome II"/>
</dbReference>
<comment type="cofactor">
    <cofactor evidence="2">
        <name>Mg(2+)</name>
        <dbReference type="ChEBI" id="CHEBI:18420"/>
    </cofactor>
</comment>
<keyword evidence="18" id="KW-0539">Nucleus</keyword>
<evidence type="ECO:0000256" key="3">
    <source>
        <dbReference type="ARBA" id="ARBA00004123"/>
    </source>
</evidence>
<protein>
    <recommendedName>
        <fullName evidence="19">CCR4-Not complex 3'-5'-exoribonuclease subunit Ccr4</fullName>
        <ecNumber evidence="6">3.1.13.4</ecNumber>
    </recommendedName>
    <alternativeName>
        <fullName evidence="20">Carbon catabolite repressor protein 4</fullName>
    </alternativeName>
    <alternativeName>
        <fullName evidence="21">Cytoplasmic deadenylase</fullName>
    </alternativeName>
    <alternativeName>
        <fullName evidence="22">Glucose-repressible alcohol dehydrogenase transcriptional effector</fullName>
    </alternativeName>
</protein>
<evidence type="ECO:0000256" key="13">
    <source>
        <dbReference type="ARBA" id="ARBA00022839"/>
    </source>
</evidence>
<dbReference type="InterPro" id="IPR001611">
    <property type="entry name" value="Leu-rich_rpt"/>
</dbReference>
<evidence type="ECO:0000256" key="22">
    <source>
        <dbReference type="ARBA" id="ARBA00033317"/>
    </source>
</evidence>
<evidence type="ECO:0000256" key="15">
    <source>
        <dbReference type="ARBA" id="ARBA00022884"/>
    </source>
</evidence>
<evidence type="ECO:0000256" key="14">
    <source>
        <dbReference type="ARBA" id="ARBA00022842"/>
    </source>
</evidence>
<comment type="subcellular location">
    <subcellularLocation>
        <location evidence="4">Cytoplasm</location>
    </subcellularLocation>
    <subcellularLocation>
        <location evidence="3">Nucleus</location>
    </subcellularLocation>
</comment>
<dbReference type="Gene3D" id="3.60.10.10">
    <property type="entry name" value="Endonuclease/exonuclease/phosphatase"/>
    <property type="match status" value="1"/>
</dbReference>
<dbReference type="EC" id="3.1.13.4" evidence="6"/>
<evidence type="ECO:0000256" key="20">
    <source>
        <dbReference type="ARBA" id="ARBA00030493"/>
    </source>
</evidence>
<keyword evidence="10" id="KW-0479">Metal-binding</keyword>
<dbReference type="PROSITE" id="PS51450">
    <property type="entry name" value="LRR"/>
    <property type="match status" value="2"/>
</dbReference>
<feature type="region of interest" description="Disordered" evidence="24">
    <location>
        <begin position="101"/>
        <end position="157"/>
    </location>
</feature>
<accession>A0A7H8QP15</accession>
<dbReference type="InterPro" id="IPR050410">
    <property type="entry name" value="CCR4/nocturin_mRNA_transcr"/>
</dbReference>
<dbReference type="SUPFAM" id="SSF56219">
    <property type="entry name" value="DNase I-like"/>
    <property type="match status" value="1"/>
</dbReference>
<evidence type="ECO:0000256" key="1">
    <source>
        <dbReference type="ARBA" id="ARBA00001663"/>
    </source>
</evidence>
<proteinExistence type="inferred from homology"/>
<reference evidence="28" key="1">
    <citation type="submission" date="2020-06" db="EMBL/GenBank/DDBJ databases">
        <title>A chromosome-scale genome assembly of Talaromyces rugulosus W13939.</title>
        <authorList>
            <person name="Wang B."/>
            <person name="Guo L."/>
            <person name="Ye K."/>
            <person name="Wang L."/>
        </authorList>
    </citation>
    <scope>NUCLEOTIDE SEQUENCE [LARGE SCALE GENOMIC DNA]</scope>
    <source>
        <strain evidence="28">W13939</strain>
    </source>
</reference>
<dbReference type="EMBL" id="CP055899">
    <property type="protein sequence ID" value="QKX55596.1"/>
    <property type="molecule type" value="Genomic_DNA"/>
</dbReference>
<evidence type="ECO:0000256" key="8">
    <source>
        <dbReference type="ARBA" id="ARBA00022614"/>
    </source>
</evidence>
<feature type="compositionally biased region" description="Polar residues" evidence="24">
    <location>
        <begin position="125"/>
        <end position="152"/>
    </location>
</feature>
<evidence type="ECO:0000256" key="21">
    <source>
        <dbReference type="ARBA" id="ARBA00031469"/>
    </source>
</evidence>
<feature type="region of interest" description="Disordered" evidence="24">
    <location>
        <begin position="588"/>
        <end position="609"/>
    </location>
</feature>
<sequence>MADGLYRSQQPGAGQFLFQTPSFQNTHLQQAFLRNHSSSPSRVKHNNNNNPLPPSRSPPPALGAAALSYNNMYTQGHQGQHAAMMNGSQAHRGFAMQMPKFQHQTHHPHHPQPHHAHHNQASHQLTHQPSYTAGALASTTPHFTPSHMQNGTPAHVEDDIDESMNEHWQQQLQLAAEARQATSPHYYARTIAQQTKGIQLAPSQTDGTDNAGDNRPSAAVSKDSKRQGWTSLDFTSQGLRAISTALFNYRFLSKLYLSNNKLKSLPSSIGQLRSLTHLDLSGNDLTELPAEIGMLTNLRTLYAFDNHIQILPFEMGYLYRLEMLGIYGNPLNEALSSQIKTHGTKALIKYLLEEMTVHLPPSDRDWIVLDETSKSAHSPTDRITVLSYNILCDQSASPSHYGYVPSRALTWEFRRDMILSEIRGHDADIACLQEIDGGNYNDFFREQLAYNDYKGVFWPRGRAMGMHEEEAKTIDGCATFFKTSKYILLDKQVINFGQTAVRRPDAKGQDDIYNRLWQKDHIAVVVFLENRMTGTRLIVANCHLYWDPAFKDVKLIQTAIMMEEITKLADEYAKFPACTDKTAFRFSEAESGGAQDSTTPVEPAPSMEYSSGDQIPVLICGDFNSAPGEAAYNLLSHGKLIESHPDLQQRLYGNLSRVGMTHPFKLKSAYNAIGELSFTNYTPDFTSILDYIWFSSTTLHVTGLLGEVDREYLKRVPGFPNYHFPSDHLAMLAEFSVKGKKGKVVEADFGPQRDK</sequence>
<dbReference type="Pfam" id="PF03372">
    <property type="entry name" value="Exo_endo_phos"/>
    <property type="match status" value="1"/>
</dbReference>
<feature type="region of interest" description="Disordered" evidence="24">
    <location>
        <begin position="201"/>
        <end position="224"/>
    </location>
</feature>
<dbReference type="FunFam" id="3.80.10.10:FF:000447">
    <property type="entry name" value="Glucose-repressible alcohol dehydrogenase transcriptional effector"/>
    <property type="match status" value="1"/>
</dbReference>
<dbReference type="FunFam" id="3.60.10.10:FF:000037">
    <property type="entry name" value="Glucose-repressible alcohol dehydrogenase transcriptional effector"/>
    <property type="match status" value="1"/>
</dbReference>
<dbReference type="RefSeq" id="XP_035341774.1">
    <property type="nucleotide sequence ID" value="XM_035485881.1"/>
</dbReference>
<dbReference type="KEGG" id="trg:TRUGW13939_02692"/>
<dbReference type="InterPro" id="IPR003591">
    <property type="entry name" value="Leu-rich_rpt_typical-subtyp"/>
</dbReference>
<evidence type="ECO:0000313" key="28">
    <source>
        <dbReference type="Proteomes" id="UP000509510"/>
    </source>
</evidence>
<feature type="region of interest" description="Disordered" evidence="24">
    <location>
        <begin position="36"/>
        <end position="64"/>
    </location>
</feature>
<dbReference type="OrthoDB" id="428734at2759"/>
<feature type="domain" description="Endonuclease/exonuclease/phosphatase" evidence="25">
    <location>
        <begin position="386"/>
        <end position="728"/>
    </location>
</feature>
<dbReference type="AlphaFoldDB" id="A0A7H8QP15"/>
<keyword evidence="7" id="KW-0963">Cytoplasm</keyword>
<dbReference type="Gene3D" id="3.80.10.10">
    <property type="entry name" value="Ribonuclease Inhibitor"/>
    <property type="match status" value="1"/>
</dbReference>
<dbReference type="InterPro" id="IPR032675">
    <property type="entry name" value="LRR_dom_sf"/>
</dbReference>
<evidence type="ECO:0000256" key="7">
    <source>
        <dbReference type="ARBA" id="ARBA00022490"/>
    </source>
</evidence>
<evidence type="ECO:0000256" key="18">
    <source>
        <dbReference type="ARBA" id="ARBA00023242"/>
    </source>
</evidence>
<evidence type="ECO:0000256" key="12">
    <source>
        <dbReference type="ARBA" id="ARBA00022801"/>
    </source>
</evidence>
<evidence type="ECO:0000256" key="9">
    <source>
        <dbReference type="ARBA" id="ARBA00022722"/>
    </source>
</evidence>
<feature type="compositionally biased region" description="Pro residues" evidence="24">
    <location>
        <begin position="51"/>
        <end position="61"/>
    </location>
</feature>
<dbReference type="SUPFAM" id="SSF52058">
    <property type="entry name" value="L domain-like"/>
    <property type="match status" value="1"/>
</dbReference>
<dbReference type="PANTHER" id="PTHR12121:SF100">
    <property type="entry name" value="POLY(A)-SPECIFIC RIBONUCLEASE"/>
    <property type="match status" value="1"/>
</dbReference>
<evidence type="ECO:0000256" key="19">
    <source>
        <dbReference type="ARBA" id="ARBA00023475"/>
    </source>
</evidence>